<keyword evidence="2" id="KW-1003">Cell membrane</keyword>
<evidence type="ECO:0000256" key="17">
    <source>
        <dbReference type="SAM" id="SignalP"/>
    </source>
</evidence>
<dbReference type="GO" id="GO:0007156">
    <property type="term" value="P:homophilic cell adhesion via plasma membrane adhesion molecules"/>
    <property type="evidence" value="ECO:0007669"/>
    <property type="project" value="InterPro"/>
</dbReference>
<dbReference type="PROSITE" id="PS00232">
    <property type="entry name" value="CADHERIN_1"/>
    <property type="match status" value="1"/>
</dbReference>
<evidence type="ECO:0000313" key="20">
    <source>
        <dbReference type="RefSeq" id="XP_006873461.1"/>
    </source>
</evidence>
<feature type="transmembrane region" description="Helical" evidence="16">
    <location>
        <begin position="615"/>
        <end position="640"/>
    </location>
</feature>
<dbReference type="InterPro" id="IPR020894">
    <property type="entry name" value="Cadherin_CS"/>
</dbReference>
<dbReference type="FunFam" id="2.60.40.60:FF:000095">
    <property type="entry name" value="Cadherin 13"/>
    <property type="match status" value="1"/>
</dbReference>
<dbReference type="AlphaFoldDB" id="A0A9B0U0E2"/>
<evidence type="ECO:0000256" key="10">
    <source>
        <dbReference type="ARBA" id="ARBA00023136"/>
    </source>
</evidence>
<dbReference type="OrthoDB" id="9045962at2759"/>
<dbReference type="Proteomes" id="UP000504623">
    <property type="component" value="Unplaced"/>
</dbReference>
<organism evidence="19 20">
    <name type="scientific">Chrysochloris asiatica</name>
    <name type="common">Cape golden mole</name>
    <dbReference type="NCBI Taxonomy" id="185453"/>
    <lineage>
        <taxon>Eukaryota</taxon>
        <taxon>Metazoa</taxon>
        <taxon>Chordata</taxon>
        <taxon>Craniata</taxon>
        <taxon>Vertebrata</taxon>
        <taxon>Euteleostomi</taxon>
        <taxon>Mammalia</taxon>
        <taxon>Eutheria</taxon>
        <taxon>Afrotheria</taxon>
        <taxon>Chrysochloridae</taxon>
        <taxon>Chrysochlorinae</taxon>
        <taxon>Chrysochloris</taxon>
    </lineage>
</organism>
<feature type="domain" description="Cadherin" evidence="18">
    <location>
        <begin position="57"/>
        <end position="164"/>
    </location>
</feature>
<gene>
    <name evidence="20" type="primary">CDH26</name>
</gene>
<dbReference type="GO" id="GO:0016477">
    <property type="term" value="P:cell migration"/>
    <property type="evidence" value="ECO:0007669"/>
    <property type="project" value="TreeGrafter"/>
</dbReference>
<dbReference type="FunFam" id="2.60.40.60:FF:000202">
    <property type="entry name" value="cadherin-8 isoform X4"/>
    <property type="match status" value="1"/>
</dbReference>
<keyword evidence="3 16" id="KW-0812">Transmembrane</keyword>
<keyword evidence="11" id="KW-0325">Glycoprotein</keyword>
<evidence type="ECO:0000256" key="6">
    <source>
        <dbReference type="ARBA" id="ARBA00022737"/>
    </source>
</evidence>
<evidence type="ECO:0000313" key="19">
    <source>
        <dbReference type="Proteomes" id="UP000504623"/>
    </source>
</evidence>
<dbReference type="GO" id="GO:0008013">
    <property type="term" value="F:beta-catenin binding"/>
    <property type="evidence" value="ECO:0007669"/>
    <property type="project" value="TreeGrafter"/>
</dbReference>
<sequence length="760" mass="83715">MDSREHTFLLLALLPPMLLLLQVNIANSFQQERDNLTNQIKGESHRPLHRFKRRWIITTLELEEEDPGPFPKLVGELFNNMSDSMSLLYLISGPGVDEYPEIGLFSIEDHKNGKIYVHRPIDRETTSSFMVRFDVVDRSTGDVVDKSLFFSIRVSDVNDHAPQFLEEKLSITVKESQEADLPIFQMLTVDLDQKNTPNSQVLYSLVSQTPLLKESSFLIDQRSGKIQLSGCLDYETAPLFTLLIRARDLGKPPLSSTATVHVHVQDDNNHRPVFTQDSYKLQIPEGQVSPGVLRLPVRDQDSPFTSAWRAKFNISKGDEDRHFDISTDPETNEGILSVVKPLDYESLPARKLVISVENEAQLFSCEGGKLRKAVETRVSVTVNVEVMDINDPPAFHPGTLVVSGQEGGSPGLLLGMFNATDPDRISSHISYKLVHDPENWVTVDENSGAVTTRKQTDRESPHVKDSFYTIVVHAIDDGLPPQTGTGTLMLHLSDVNDHAPSLRQPLLQVCASAGRTSLRIDAVDPDLEPNADPFTFELDDADGTWELGKNWGRSVELLMVRSLPSGNYSVPLRIGDQQGLSQKQTVYVRVCSCPGGVTCAQLAANTAGVGLPMGMLIPVCVAFLVLAVALLSLLRCYFAFEAKKSSHWIRSDDTGVQTLIMYNQESKAVSTQVCTGVGDPTVVLQVNTAVGGARPGAKDVNEKPPLMADTSGLLHAAVEILFLHAYICDTDTFCEIERKADFAGGGWRVEVGAEQEGGSK</sequence>
<dbReference type="GO" id="GO:0000902">
    <property type="term" value="P:cell morphogenesis"/>
    <property type="evidence" value="ECO:0007669"/>
    <property type="project" value="TreeGrafter"/>
</dbReference>
<proteinExistence type="predicted"/>
<keyword evidence="4" id="KW-0479">Metal-binding</keyword>
<keyword evidence="8" id="KW-0130">Cell adhesion</keyword>
<dbReference type="SMART" id="SM00112">
    <property type="entry name" value="CA"/>
    <property type="match status" value="4"/>
</dbReference>
<feature type="domain" description="Cadherin" evidence="18">
    <location>
        <begin position="275"/>
        <end position="395"/>
    </location>
</feature>
<keyword evidence="6" id="KW-0677">Repeat</keyword>
<evidence type="ECO:0000259" key="18">
    <source>
        <dbReference type="PROSITE" id="PS50268"/>
    </source>
</evidence>
<dbReference type="FunFam" id="2.60.40.60:FF:000019">
    <property type="entry name" value="Cadherin 2"/>
    <property type="match status" value="1"/>
</dbReference>
<dbReference type="GO" id="GO:0016339">
    <property type="term" value="P:calcium-dependent cell-cell adhesion via plasma membrane cell adhesion molecules"/>
    <property type="evidence" value="ECO:0007669"/>
    <property type="project" value="TreeGrafter"/>
</dbReference>
<dbReference type="PRINTS" id="PR00205">
    <property type="entry name" value="CADHERIN"/>
</dbReference>
<evidence type="ECO:0000256" key="12">
    <source>
        <dbReference type="ARBA" id="ARBA00059993"/>
    </source>
</evidence>
<dbReference type="FunFam" id="2.60.40.60:FF:000031">
    <property type="entry name" value="Cadherin 3"/>
    <property type="match status" value="1"/>
</dbReference>
<dbReference type="InterPro" id="IPR002126">
    <property type="entry name" value="Cadherin-like_dom"/>
</dbReference>
<dbReference type="InterPro" id="IPR039808">
    <property type="entry name" value="Cadherin"/>
</dbReference>
<dbReference type="GO" id="GO:0044331">
    <property type="term" value="P:cell-cell adhesion mediated by cadherin"/>
    <property type="evidence" value="ECO:0007669"/>
    <property type="project" value="TreeGrafter"/>
</dbReference>
<evidence type="ECO:0000256" key="4">
    <source>
        <dbReference type="ARBA" id="ARBA00022723"/>
    </source>
</evidence>
<evidence type="ECO:0000256" key="3">
    <source>
        <dbReference type="ARBA" id="ARBA00022692"/>
    </source>
</evidence>
<dbReference type="GeneID" id="102816299"/>
<protein>
    <recommendedName>
        <fullName evidence="14">Cadherin-like protein 26</fullName>
    </recommendedName>
</protein>
<evidence type="ECO:0000256" key="2">
    <source>
        <dbReference type="ARBA" id="ARBA00022475"/>
    </source>
</evidence>
<dbReference type="GO" id="GO:0005912">
    <property type="term" value="C:adherens junction"/>
    <property type="evidence" value="ECO:0007669"/>
    <property type="project" value="TreeGrafter"/>
</dbReference>
<dbReference type="GO" id="GO:0016342">
    <property type="term" value="C:catenin complex"/>
    <property type="evidence" value="ECO:0007669"/>
    <property type="project" value="TreeGrafter"/>
</dbReference>
<evidence type="ECO:0000256" key="7">
    <source>
        <dbReference type="ARBA" id="ARBA00022837"/>
    </source>
</evidence>
<feature type="chain" id="PRO_5038338651" description="Cadherin-like protein 26" evidence="17">
    <location>
        <begin position="29"/>
        <end position="760"/>
    </location>
</feature>
<keyword evidence="7 15" id="KW-0106">Calcium</keyword>
<evidence type="ECO:0000256" key="14">
    <source>
        <dbReference type="ARBA" id="ARBA00069031"/>
    </source>
</evidence>
<evidence type="ECO:0000256" key="9">
    <source>
        <dbReference type="ARBA" id="ARBA00022989"/>
    </source>
</evidence>
<evidence type="ECO:0000256" key="15">
    <source>
        <dbReference type="PROSITE-ProRule" id="PRU00043"/>
    </source>
</evidence>
<accession>A0A9B0U0E2</accession>
<dbReference type="GO" id="GO:0005509">
    <property type="term" value="F:calcium ion binding"/>
    <property type="evidence" value="ECO:0007669"/>
    <property type="project" value="UniProtKB-UniRule"/>
</dbReference>
<dbReference type="SUPFAM" id="SSF49313">
    <property type="entry name" value="Cadherin-like"/>
    <property type="match status" value="5"/>
</dbReference>
<feature type="domain" description="Cadherin" evidence="18">
    <location>
        <begin position="165"/>
        <end position="274"/>
    </location>
</feature>
<keyword evidence="10 16" id="KW-0472">Membrane</keyword>
<feature type="domain" description="Cadherin" evidence="18">
    <location>
        <begin position="406"/>
        <end position="502"/>
    </location>
</feature>
<dbReference type="PANTHER" id="PTHR24027:SF78">
    <property type="entry name" value="CADHERIN-LIKE PROTEIN 26"/>
    <property type="match status" value="1"/>
</dbReference>
<dbReference type="Gene3D" id="2.60.40.60">
    <property type="entry name" value="Cadherins"/>
    <property type="match status" value="5"/>
</dbReference>
<feature type="signal peptide" evidence="17">
    <location>
        <begin position="1"/>
        <end position="28"/>
    </location>
</feature>
<comment type="subunit">
    <text evidence="13">Homodimer. Component of a cadherin:catenin adhesion complex composed of at least of CDH26, beta-catenin/CTNNB1, alpha-catenin/CTNNA1 and p120 catenin/CTNND1.</text>
</comment>
<comment type="subcellular location">
    <subcellularLocation>
        <location evidence="1">Cell membrane</location>
        <topology evidence="1">Single-pass type I membrane protein</topology>
    </subcellularLocation>
</comment>
<dbReference type="PANTHER" id="PTHR24027">
    <property type="entry name" value="CADHERIN-23"/>
    <property type="match status" value="1"/>
</dbReference>
<name>A0A9B0U0E2_CHRAS</name>
<dbReference type="CDD" id="cd11304">
    <property type="entry name" value="Cadherin_repeat"/>
    <property type="match status" value="4"/>
</dbReference>
<dbReference type="GO" id="GO:0007043">
    <property type="term" value="P:cell-cell junction assembly"/>
    <property type="evidence" value="ECO:0007669"/>
    <property type="project" value="TreeGrafter"/>
</dbReference>
<dbReference type="PROSITE" id="PS50268">
    <property type="entry name" value="CADHERIN_2"/>
    <property type="match status" value="4"/>
</dbReference>
<reference evidence="20" key="1">
    <citation type="submission" date="2025-08" db="UniProtKB">
        <authorList>
            <consortium name="RefSeq"/>
        </authorList>
    </citation>
    <scope>IDENTIFICATION</scope>
    <source>
        <tissue evidence="20">Spleen</tissue>
    </source>
</reference>
<keyword evidence="9 16" id="KW-1133">Transmembrane helix</keyword>
<evidence type="ECO:0000256" key="13">
    <source>
        <dbReference type="ARBA" id="ARBA00062925"/>
    </source>
</evidence>
<dbReference type="RefSeq" id="XP_006873461.1">
    <property type="nucleotide sequence ID" value="XM_006873399.1"/>
</dbReference>
<evidence type="ECO:0000256" key="16">
    <source>
        <dbReference type="SAM" id="Phobius"/>
    </source>
</evidence>
<evidence type="ECO:0000256" key="8">
    <source>
        <dbReference type="ARBA" id="ARBA00022889"/>
    </source>
</evidence>
<evidence type="ECO:0000256" key="5">
    <source>
        <dbReference type="ARBA" id="ARBA00022729"/>
    </source>
</evidence>
<evidence type="ECO:0000256" key="1">
    <source>
        <dbReference type="ARBA" id="ARBA00004251"/>
    </source>
</evidence>
<dbReference type="FunFam" id="2.60.40.60:FF:000158">
    <property type="entry name" value="Dachsous cadherin-related 1"/>
    <property type="match status" value="1"/>
</dbReference>
<dbReference type="InterPro" id="IPR015919">
    <property type="entry name" value="Cadherin-like_sf"/>
</dbReference>
<dbReference type="Pfam" id="PF00028">
    <property type="entry name" value="Cadherin"/>
    <property type="match status" value="3"/>
</dbReference>
<keyword evidence="5 17" id="KW-0732">Signal</keyword>
<dbReference type="GO" id="GO:0034332">
    <property type="term" value="P:adherens junction organization"/>
    <property type="evidence" value="ECO:0007669"/>
    <property type="project" value="TreeGrafter"/>
</dbReference>
<comment type="function">
    <text evidence="12">Cadherins are calcium-dependent cell adhesion proteins. They preferentially interact with themselves in a homophilic manner in connecting cells; cadherins may thus contribute to the sorting of heterogeneous cell types. Ligand for integrins alpha-E/beta-7, ITGAE:ITGAB7, alpha-4/beta-7, ITGA4:ITGAB7 and alpha-4/beta-1, ITGA4:ITGAB1 through which modulates CD4(+) T cells activation.</text>
</comment>
<evidence type="ECO:0000256" key="11">
    <source>
        <dbReference type="ARBA" id="ARBA00023180"/>
    </source>
</evidence>
<dbReference type="GO" id="GO:0045296">
    <property type="term" value="F:cadherin binding"/>
    <property type="evidence" value="ECO:0007669"/>
    <property type="project" value="TreeGrafter"/>
</dbReference>
<dbReference type="CTD" id="60437"/>
<keyword evidence="19" id="KW-1185">Reference proteome</keyword>